<accession>A0A9Y2JM91</accession>
<dbReference type="InterPro" id="IPR036390">
    <property type="entry name" value="WH_DNA-bd_sf"/>
</dbReference>
<sequence>MESSCTTAGLRIAAEMRSRVDDGRWPAGTILPTELELAREFDVSRPSVREALSALQFAGYVEPRRRRGTVVLGGSPVPGAARHVRAARTFEEVVDLLEARLVLEPAVLALAAADPDPAALDQAHEAVAGMALVTGGDTIPADTDHRLHAAIAGVCRNPDLREQVATLLARASGPVWRETQATAWATGTPRAWTDDHREIVAALARGDGPAAAAASRRHLLSAVDNAAGCAALPPSQLRRLHRLREHFGPC</sequence>
<keyword evidence="1" id="KW-0805">Transcription regulation</keyword>
<dbReference type="CDD" id="cd07377">
    <property type="entry name" value="WHTH_GntR"/>
    <property type="match status" value="1"/>
</dbReference>
<dbReference type="Proteomes" id="UP001239397">
    <property type="component" value="Chromosome"/>
</dbReference>
<dbReference type="InterPro" id="IPR011711">
    <property type="entry name" value="GntR_C"/>
</dbReference>
<dbReference type="Pfam" id="PF07729">
    <property type="entry name" value="FCD"/>
    <property type="match status" value="1"/>
</dbReference>
<evidence type="ECO:0000313" key="5">
    <source>
        <dbReference type="EMBL" id="WIX99433.1"/>
    </source>
</evidence>
<dbReference type="KEGG" id="amog:QRX60_36070"/>
<protein>
    <submittedName>
        <fullName evidence="5">FCD domain-containing protein</fullName>
    </submittedName>
</protein>
<dbReference type="Pfam" id="PF00392">
    <property type="entry name" value="GntR"/>
    <property type="match status" value="1"/>
</dbReference>
<dbReference type="SUPFAM" id="SSF46785">
    <property type="entry name" value="Winged helix' DNA-binding domain"/>
    <property type="match status" value="1"/>
</dbReference>
<dbReference type="Gene3D" id="1.20.120.530">
    <property type="entry name" value="GntR ligand-binding domain-like"/>
    <property type="match status" value="1"/>
</dbReference>
<dbReference type="PANTHER" id="PTHR43537">
    <property type="entry name" value="TRANSCRIPTIONAL REGULATOR, GNTR FAMILY"/>
    <property type="match status" value="1"/>
</dbReference>
<dbReference type="RefSeq" id="WP_285995915.1">
    <property type="nucleotide sequence ID" value="NZ_CP127295.1"/>
</dbReference>
<dbReference type="InterPro" id="IPR008920">
    <property type="entry name" value="TF_FadR/GntR_C"/>
</dbReference>
<keyword evidence="6" id="KW-1185">Reference proteome</keyword>
<dbReference type="InterPro" id="IPR000524">
    <property type="entry name" value="Tscrpt_reg_HTH_GntR"/>
</dbReference>
<dbReference type="InterPro" id="IPR036388">
    <property type="entry name" value="WH-like_DNA-bd_sf"/>
</dbReference>
<dbReference type="SMART" id="SM00345">
    <property type="entry name" value="HTH_GNTR"/>
    <property type="match status" value="1"/>
</dbReference>
<dbReference type="GO" id="GO:0003700">
    <property type="term" value="F:DNA-binding transcription factor activity"/>
    <property type="evidence" value="ECO:0007669"/>
    <property type="project" value="InterPro"/>
</dbReference>
<organism evidence="5 6">
    <name type="scientific">Amycolatopsis mongoliensis</name>
    <dbReference type="NCBI Taxonomy" id="715475"/>
    <lineage>
        <taxon>Bacteria</taxon>
        <taxon>Bacillati</taxon>
        <taxon>Actinomycetota</taxon>
        <taxon>Actinomycetes</taxon>
        <taxon>Pseudonocardiales</taxon>
        <taxon>Pseudonocardiaceae</taxon>
        <taxon>Amycolatopsis</taxon>
    </lineage>
</organism>
<keyword evidence="3" id="KW-0804">Transcription</keyword>
<evidence type="ECO:0000256" key="3">
    <source>
        <dbReference type="ARBA" id="ARBA00023163"/>
    </source>
</evidence>
<dbReference type="Gene3D" id="1.10.10.10">
    <property type="entry name" value="Winged helix-like DNA-binding domain superfamily/Winged helix DNA-binding domain"/>
    <property type="match status" value="1"/>
</dbReference>
<reference evidence="5 6" key="1">
    <citation type="submission" date="2023-06" db="EMBL/GenBank/DDBJ databases">
        <authorList>
            <person name="Oyuntsetseg B."/>
            <person name="Kim S.B."/>
        </authorList>
    </citation>
    <scope>NUCLEOTIDE SEQUENCE [LARGE SCALE GENOMIC DNA]</scope>
    <source>
        <strain evidence="5 6">4-36</strain>
    </source>
</reference>
<dbReference type="SMART" id="SM00895">
    <property type="entry name" value="FCD"/>
    <property type="match status" value="1"/>
</dbReference>
<dbReference type="SUPFAM" id="SSF48008">
    <property type="entry name" value="GntR ligand-binding domain-like"/>
    <property type="match status" value="1"/>
</dbReference>
<feature type="domain" description="HTH gntR-type" evidence="4">
    <location>
        <begin position="6"/>
        <end position="74"/>
    </location>
</feature>
<evidence type="ECO:0000256" key="1">
    <source>
        <dbReference type="ARBA" id="ARBA00023015"/>
    </source>
</evidence>
<proteinExistence type="predicted"/>
<dbReference type="PRINTS" id="PR00035">
    <property type="entry name" value="HTHGNTR"/>
</dbReference>
<dbReference type="GO" id="GO:0003677">
    <property type="term" value="F:DNA binding"/>
    <property type="evidence" value="ECO:0007669"/>
    <property type="project" value="UniProtKB-KW"/>
</dbReference>
<dbReference type="AlphaFoldDB" id="A0A9Y2JM91"/>
<evidence type="ECO:0000313" key="6">
    <source>
        <dbReference type="Proteomes" id="UP001239397"/>
    </source>
</evidence>
<keyword evidence="2" id="KW-0238">DNA-binding</keyword>
<gene>
    <name evidence="5" type="ORF">QRX60_36070</name>
</gene>
<dbReference type="PANTHER" id="PTHR43537:SF24">
    <property type="entry name" value="GLUCONATE OPERON TRANSCRIPTIONAL REPRESSOR"/>
    <property type="match status" value="1"/>
</dbReference>
<evidence type="ECO:0000256" key="2">
    <source>
        <dbReference type="ARBA" id="ARBA00023125"/>
    </source>
</evidence>
<dbReference type="PROSITE" id="PS50949">
    <property type="entry name" value="HTH_GNTR"/>
    <property type="match status" value="1"/>
</dbReference>
<evidence type="ECO:0000259" key="4">
    <source>
        <dbReference type="PROSITE" id="PS50949"/>
    </source>
</evidence>
<name>A0A9Y2JM91_9PSEU</name>
<dbReference type="EMBL" id="CP127295">
    <property type="protein sequence ID" value="WIX99433.1"/>
    <property type="molecule type" value="Genomic_DNA"/>
</dbReference>